<evidence type="ECO:0000313" key="2">
    <source>
        <dbReference type="EMBL" id="MBO2454188.1"/>
    </source>
</evidence>
<evidence type="ECO:0000313" key="3">
    <source>
        <dbReference type="Proteomes" id="UP000669179"/>
    </source>
</evidence>
<dbReference type="Proteomes" id="UP000669179">
    <property type="component" value="Unassembled WGS sequence"/>
</dbReference>
<accession>A0A939PQ68</accession>
<sequence length="183" mass="19450">MTNADSPVQGDPPERVTEQGGAPLAELVKGSPRGWFPVEVVDRVVEEAILASLAGRFLRGTVLEAVAAARAEVARLRCEQEQAADRAGLGEPVLPECPISCLHLPVRTYNALTRRNSRLDTSSTAGDVHALALTGELEELDGIGLGNLQVIEGALRKAGFNLQPPGGHHHSHVLRTQAHTPGR</sequence>
<feature type="region of interest" description="Disordered" evidence="1">
    <location>
        <begin position="162"/>
        <end position="183"/>
    </location>
</feature>
<name>A0A939PQ68_9ACTN</name>
<evidence type="ECO:0008006" key="4">
    <source>
        <dbReference type="Google" id="ProtNLM"/>
    </source>
</evidence>
<dbReference type="RefSeq" id="WP_208262400.1">
    <property type="nucleotide sequence ID" value="NZ_JAGEOJ010000025.1"/>
</dbReference>
<evidence type="ECO:0000256" key="1">
    <source>
        <dbReference type="SAM" id="MobiDB-lite"/>
    </source>
</evidence>
<reference evidence="2" key="1">
    <citation type="submission" date="2021-03" db="EMBL/GenBank/DDBJ databases">
        <authorList>
            <person name="Kanchanasin P."/>
            <person name="Saeng-In P."/>
            <person name="Phongsopitanun W."/>
            <person name="Yuki M."/>
            <person name="Kudo T."/>
            <person name="Ohkuma M."/>
            <person name="Tanasupawat S."/>
        </authorList>
    </citation>
    <scope>NUCLEOTIDE SEQUENCE</scope>
    <source>
        <strain evidence="2">GKU 128</strain>
    </source>
</reference>
<protein>
    <recommendedName>
        <fullName evidence="4">RNA polymerase alpha subunit C-terminal domain-containing protein</fullName>
    </recommendedName>
</protein>
<comment type="caution">
    <text evidence="2">The sequence shown here is derived from an EMBL/GenBank/DDBJ whole genome shotgun (WGS) entry which is preliminary data.</text>
</comment>
<organism evidence="2 3">
    <name type="scientific">Actinomadura barringtoniae</name>
    <dbReference type="NCBI Taxonomy" id="1427535"/>
    <lineage>
        <taxon>Bacteria</taxon>
        <taxon>Bacillati</taxon>
        <taxon>Actinomycetota</taxon>
        <taxon>Actinomycetes</taxon>
        <taxon>Streptosporangiales</taxon>
        <taxon>Thermomonosporaceae</taxon>
        <taxon>Actinomadura</taxon>
    </lineage>
</organism>
<keyword evidence="3" id="KW-1185">Reference proteome</keyword>
<dbReference type="AlphaFoldDB" id="A0A939PQ68"/>
<dbReference type="EMBL" id="JAGEOJ010000025">
    <property type="protein sequence ID" value="MBO2454188.1"/>
    <property type="molecule type" value="Genomic_DNA"/>
</dbReference>
<gene>
    <name evidence="2" type="ORF">J4573_44370</name>
</gene>
<dbReference type="Gene3D" id="1.10.150.20">
    <property type="entry name" value="5' to 3' exonuclease, C-terminal subdomain"/>
    <property type="match status" value="1"/>
</dbReference>
<proteinExistence type="predicted"/>